<dbReference type="GO" id="GO:0033617">
    <property type="term" value="P:mitochondrial respiratory chain complex IV assembly"/>
    <property type="evidence" value="ECO:0007669"/>
    <property type="project" value="TreeGrafter"/>
</dbReference>
<evidence type="ECO:0000256" key="3">
    <source>
        <dbReference type="ARBA" id="ARBA00022692"/>
    </source>
</evidence>
<comment type="similarity">
    <text evidence="2">Belongs to the OXA1/ALB3/YidC family.</text>
</comment>
<dbReference type="PANTHER" id="PTHR12428">
    <property type="entry name" value="OXA1"/>
    <property type="match status" value="1"/>
</dbReference>
<dbReference type="InterPro" id="IPR001708">
    <property type="entry name" value="YidC/ALB3/OXA1/COX18"/>
</dbReference>
<evidence type="ECO:0000256" key="1">
    <source>
        <dbReference type="ARBA" id="ARBA00004141"/>
    </source>
</evidence>
<organism evidence="8 9">
    <name type="scientific">Viridothelium virens</name>
    <name type="common">Speckled blister lichen</name>
    <name type="synonym">Trypethelium virens</name>
    <dbReference type="NCBI Taxonomy" id="1048519"/>
    <lineage>
        <taxon>Eukaryota</taxon>
        <taxon>Fungi</taxon>
        <taxon>Dikarya</taxon>
        <taxon>Ascomycota</taxon>
        <taxon>Pezizomycotina</taxon>
        <taxon>Dothideomycetes</taxon>
        <taxon>Dothideomycetes incertae sedis</taxon>
        <taxon>Trypetheliales</taxon>
        <taxon>Trypetheliaceae</taxon>
        <taxon>Viridothelium</taxon>
    </lineage>
</organism>
<keyword evidence="9" id="KW-1185">Reference proteome</keyword>
<comment type="subcellular location">
    <subcellularLocation>
        <location evidence="1">Membrane</location>
        <topology evidence="1">Multi-pass membrane protein</topology>
    </subcellularLocation>
</comment>
<keyword evidence="5 7" id="KW-0472">Membrane</keyword>
<dbReference type="PANTHER" id="PTHR12428:SF65">
    <property type="entry name" value="CYTOCHROME C OXIDASE ASSEMBLY PROTEIN COX18, MITOCHONDRIAL"/>
    <property type="match status" value="1"/>
</dbReference>
<proteinExistence type="inferred from homology"/>
<protein>
    <submittedName>
        <fullName evidence="8">Uncharacterized protein</fullName>
    </submittedName>
</protein>
<dbReference type="Proteomes" id="UP000800092">
    <property type="component" value="Unassembled WGS sequence"/>
</dbReference>
<dbReference type="GO" id="GO:0032979">
    <property type="term" value="P:protein insertion into mitochondrial inner membrane from matrix"/>
    <property type="evidence" value="ECO:0007669"/>
    <property type="project" value="TreeGrafter"/>
</dbReference>
<dbReference type="EMBL" id="ML991866">
    <property type="protein sequence ID" value="KAF2229354.1"/>
    <property type="molecule type" value="Genomic_DNA"/>
</dbReference>
<feature type="transmembrane region" description="Helical" evidence="7">
    <location>
        <begin position="387"/>
        <end position="408"/>
    </location>
</feature>
<gene>
    <name evidence="8" type="ORF">EV356DRAFT_510992</name>
</gene>
<dbReference type="GO" id="GO:0005743">
    <property type="term" value="C:mitochondrial inner membrane"/>
    <property type="evidence" value="ECO:0007669"/>
    <property type="project" value="TreeGrafter"/>
</dbReference>
<evidence type="ECO:0000256" key="5">
    <source>
        <dbReference type="ARBA" id="ARBA00023136"/>
    </source>
</evidence>
<evidence type="ECO:0000313" key="8">
    <source>
        <dbReference type="EMBL" id="KAF2229354.1"/>
    </source>
</evidence>
<dbReference type="OrthoDB" id="2148490at2759"/>
<sequence>MLRIQPRCNFRASFFQLPSELRTTYLLRSRLFHASPHRRTESLEVFTFAASQLNFLSKFIPYGLLETVHYTTGLSWGFAIPAVAILLRTFVVYPLVTLPIRRAEQKRIDLRPLEQAYGEAIRRKYVVENAQREENQQRQLKRGVDEENVKDRPWEHKELEKAAKGSADNYSERLREKFSCEEWRTNLWVWQAGLFWMMGEAISSMAGYKPSLLRTCYEPWTRLKEIRIGKAPMKSTAAIPALADAGTPTTESPTMSTFSRTGPPDYSAEDALEEANEHPVMQTFQRTPANNATTVPAAQESHDLDPEYATGSLFTPSLADEGLLWFPDLASPDPLAFLLPIVAGLTAARVWYLLRYERSGRSEALGDHRRDKSLIEKERKHRIIGPFWVWWFLAITAQSLPAGFLLYWGSSTGWALLQGIYIGWKHPWRKAPKACTRVIKYQV</sequence>
<keyword evidence="3 7" id="KW-0812">Transmembrane</keyword>
<evidence type="ECO:0000256" key="6">
    <source>
        <dbReference type="SAM" id="MobiDB-lite"/>
    </source>
</evidence>
<evidence type="ECO:0000256" key="7">
    <source>
        <dbReference type="SAM" id="Phobius"/>
    </source>
</evidence>
<name>A0A6A6GU91_VIRVR</name>
<dbReference type="GO" id="GO:0032977">
    <property type="term" value="F:membrane insertase activity"/>
    <property type="evidence" value="ECO:0007669"/>
    <property type="project" value="InterPro"/>
</dbReference>
<accession>A0A6A6GU91</accession>
<keyword evidence="4 7" id="KW-1133">Transmembrane helix</keyword>
<reference evidence="8" key="1">
    <citation type="journal article" date="2020" name="Stud. Mycol.">
        <title>101 Dothideomycetes genomes: a test case for predicting lifestyles and emergence of pathogens.</title>
        <authorList>
            <person name="Haridas S."/>
            <person name="Albert R."/>
            <person name="Binder M."/>
            <person name="Bloem J."/>
            <person name="Labutti K."/>
            <person name="Salamov A."/>
            <person name="Andreopoulos B."/>
            <person name="Baker S."/>
            <person name="Barry K."/>
            <person name="Bills G."/>
            <person name="Bluhm B."/>
            <person name="Cannon C."/>
            <person name="Castanera R."/>
            <person name="Culley D."/>
            <person name="Daum C."/>
            <person name="Ezra D."/>
            <person name="Gonzalez J."/>
            <person name="Henrissat B."/>
            <person name="Kuo A."/>
            <person name="Liang C."/>
            <person name="Lipzen A."/>
            <person name="Lutzoni F."/>
            <person name="Magnuson J."/>
            <person name="Mondo S."/>
            <person name="Nolan M."/>
            <person name="Ohm R."/>
            <person name="Pangilinan J."/>
            <person name="Park H.-J."/>
            <person name="Ramirez L."/>
            <person name="Alfaro M."/>
            <person name="Sun H."/>
            <person name="Tritt A."/>
            <person name="Yoshinaga Y."/>
            <person name="Zwiers L.-H."/>
            <person name="Turgeon B."/>
            <person name="Goodwin S."/>
            <person name="Spatafora J."/>
            <person name="Crous P."/>
            <person name="Grigoriev I."/>
        </authorList>
    </citation>
    <scope>NUCLEOTIDE SEQUENCE</scope>
    <source>
        <strain evidence="8">Tuck. ex Michener</strain>
    </source>
</reference>
<dbReference type="AlphaFoldDB" id="A0A6A6GU91"/>
<evidence type="ECO:0000313" key="9">
    <source>
        <dbReference type="Proteomes" id="UP000800092"/>
    </source>
</evidence>
<evidence type="ECO:0000256" key="2">
    <source>
        <dbReference type="ARBA" id="ARBA00009877"/>
    </source>
</evidence>
<evidence type="ECO:0000256" key="4">
    <source>
        <dbReference type="ARBA" id="ARBA00022989"/>
    </source>
</evidence>
<feature type="region of interest" description="Disordered" evidence="6">
    <location>
        <begin position="244"/>
        <end position="264"/>
    </location>
</feature>
<feature type="compositionally biased region" description="Polar residues" evidence="6">
    <location>
        <begin position="247"/>
        <end position="260"/>
    </location>
</feature>
<feature type="transmembrane region" description="Helical" evidence="7">
    <location>
        <begin position="335"/>
        <end position="354"/>
    </location>
</feature>